<dbReference type="Pfam" id="PF09697">
    <property type="entry name" value="Porph_ging"/>
    <property type="match status" value="1"/>
</dbReference>
<comment type="caution">
    <text evidence="1">The sequence shown here is derived from an EMBL/GenBank/DDBJ whole genome shotgun (WGS) entry which is preliminary data.</text>
</comment>
<dbReference type="EMBL" id="JASMRN010000014">
    <property type="protein sequence ID" value="MEZ7516484.1"/>
    <property type="molecule type" value="Genomic_DNA"/>
</dbReference>
<dbReference type="InterPro" id="IPR005901">
    <property type="entry name" value="GLPGLI"/>
</dbReference>
<evidence type="ECO:0000313" key="2">
    <source>
        <dbReference type="Proteomes" id="UP001568894"/>
    </source>
</evidence>
<dbReference type="RefSeq" id="WP_371571744.1">
    <property type="nucleotide sequence ID" value="NZ_JASMRN010000014.1"/>
</dbReference>
<protein>
    <submittedName>
        <fullName evidence="1">GLPGLI family protein</fullName>
    </submittedName>
</protein>
<reference evidence="1 2" key="1">
    <citation type="submission" date="2023-05" db="EMBL/GenBank/DDBJ databases">
        <title>Adaptations of aquatic viruses from atmosphere-close ecosystems of the Central Arctic Ocean.</title>
        <authorList>
            <person name="Rahlff J."/>
            <person name="Holmfeldt K."/>
        </authorList>
    </citation>
    <scope>NUCLEOTIDE SEQUENCE [LARGE SCALE GENOMIC DNA]</scope>
    <source>
        <strain evidence="1 2">Arc14</strain>
    </source>
</reference>
<evidence type="ECO:0000313" key="1">
    <source>
        <dbReference type="EMBL" id="MEZ7516484.1"/>
    </source>
</evidence>
<dbReference type="NCBIfam" id="TIGR01200">
    <property type="entry name" value="GLPGLI"/>
    <property type="match status" value="1"/>
</dbReference>
<dbReference type="Proteomes" id="UP001568894">
    <property type="component" value="Unassembled WGS sequence"/>
</dbReference>
<organism evidence="1 2">
    <name type="scientific">Flavobacterium frigidarium</name>
    <dbReference type="NCBI Taxonomy" id="99286"/>
    <lineage>
        <taxon>Bacteria</taxon>
        <taxon>Pseudomonadati</taxon>
        <taxon>Bacteroidota</taxon>
        <taxon>Flavobacteriia</taxon>
        <taxon>Flavobacteriales</taxon>
        <taxon>Flavobacteriaceae</taxon>
        <taxon>Flavobacterium</taxon>
    </lineage>
</organism>
<accession>A0ABV4KIW8</accession>
<gene>
    <name evidence="1" type="ORF">QO192_14470</name>
</gene>
<sequence length="234" mass="26717">MKNIIMLFFLFTNSFLFSQSNAGKIVYSIHISADEKVLKSEKVGKLYMDMSKNAADQMYVLSFKEGKSSFLKAEKLNAAKGKYEETVSKLASVMFTNDDNYYYDFVNRYAIIETHGALVKEAVKDVNWEITSENKIISGILCYKATRKLEYLGRDNKIKINNIVAWFAPSLPYSYGPKDFYGLPGLIVQLTENRTTYLANKIELDDVEISIDFPKGKTVSKEEFDKKLKAQMGM</sequence>
<proteinExistence type="predicted"/>
<keyword evidence="2" id="KW-1185">Reference proteome</keyword>
<name>A0ABV4KIW8_9FLAO</name>